<reference evidence="2" key="1">
    <citation type="submission" date="2015-01" db="EMBL/GenBank/DDBJ databases">
        <authorList>
            <person name="Aksoy S."/>
            <person name="Warren W."/>
            <person name="Wilson R.K."/>
        </authorList>
    </citation>
    <scope>NUCLEOTIDE SEQUENCE [LARGE SCALE GENOMIC DNA]</scope>
    <source>
        <strain evidence="2">IAEA</strain>
    </source>
</reference>
<keyword evidence="2" id="KW-1185">Reference proteome</keyword>
<dbReference type="EnsemblMetazoa" id="GPPI044816-RA">
    <property type="protein sequence ID" value="GPPI044816-PA"/>
    <property type="gene ID" value="GPPI044816"/>
</dbReference>
<name>A0A1B0BZ39_9MUSC</name>
<evidence type="ECO:0000313" key="1">
    <source>
        <dbReference type="EnsemblMetazoa" id="GPPI044816-PA"/>
    </source>
</evidence>
<reference evidence="1" key="2">
    <citation type="submission" date="2020-05" db="UniProtKB">
        <authorList>
            <consortium name="EnsemblMetazoa"/>
        </authorList>
    </citation>
    <scope>IDENTIFICATION</scope>
    <source>
        <strain evidence="1">IAEA</strain>
    </source>
</reference>
<organism evidence="1 2">
    <name type="scientific">Glossina palpalis gambiensis</name>
    <dbReference type="NCBI Taxonomy" id="67801"/>
    <lineage>
        <taxon>Eukaryota</taxon>
        <taxon>Metazoa</taxon>
        <taxon>Ecdysozoa</taxon>
        <taxon>Arthropoda</taxon>
        <taxon>Hexapoda</taxon>
        <taxon>Insecta</taxon>
        <taxon>Pterygota</taxon>
        <taxon>Neoptera</taxon>
        <taxon>Endopterygota</taxon>
        <taxon>Diptera</taxon>
        <taxon>Brachycera</taxon>
        <taxon>Muscomorpha</taxon>
        <taxon>Hippoboscoidea</taxon>
        <taxon>Glossinidae</taxon>
        <taxon>Glossina</taxon>
    </lineage>
</organism>
<dbReference type="AlphaFoldDB" id="A0A1B0BZ39"/>
<dbReference type="VEuPathDB" id="VectorBase:GPPI044816"/>
<accession>A0A1B0BZ39</accession>
<sequence length="179" mass="20507">MSTSTTTASIPSSSAAAMTTDLRHYYRFMMASMTAMSPATPTTTTQKSANQRTNEITASSPTSTMMMFYMMMISTHIRKAGIALQNKGNKCFHARTHSWELAANVQILIGLKTRDGIREEYKNCEKVYSIACVMSIIRWLQILPKLYGFYQIPQTSPRRIYNNRFKTLKLRTNWEQLLH</sequence>
<dbReference type="EMBL" id="JXJN01022972">
    <property type="status" value="NOT_ANNOTATED_CDS"/>
    <property type="molecule type" value="Genomic_DNA"/>
</dbReference>
<proteinExistence type="predicted"/>
<dbReference type="Proteomes" id="UP000092460">
    <property type="component" value="Unassembled WGS sequence"/>
</dbReference>
<evidence type="ECO:0000313" key="2">
    <source>
        <dbReference type="Proteomes" id="UP000092460"/>
    </source>
</evidence>
<protein>
    <submittedName>
        <fullName evidence="1">Uncharacterized protein</fullName>
    </submittedName>
</protein>